<accession>A0ABN1ZTX3</accession>
<reference evidence="1 2" key="1">
    <citation type="journal article" date="2019" name="Int. J. Syst. Evol. Microbiol.">
        <title>The Global Catalogue of Microorganisms (GCM) 10K type strain sequencing project: providing services to taxonomists for standard genome sequencing and annotation.</title>
        <authorList>
            <consortium name="The Broad Institute Genomics Platform"/>
            <consortium name="The Broad Institute Genome Sequencing Center for Infectious Disease"/>
            <person name="Wu L."/>
            <person name="Ma J."/>
        </authorList>
    </citation>
    <scope>NUCLEOTIDE SEQUENCE [LARGE SCALE GENOMIC DNA]</scope>
    <source>
        <strain evidence="1 2">JCM 14283</strain>
    </source>
</reference>
<name>A0ABN1ZTX3_9MICO</name>
<protein>
    <submittedName>
        <fullName evidence="1">Uncharacterized protein</fullName>
    </submittedName>
</protein>
<gene>
    <name evidence="1" type="ORF">GCM10009740_39660</name>
</gene>
<dbReference type="Proteomes" id="UP001501285">
    <property type="component" value="Unassembled WGS sequence"/>
</dbReference>
<dbReference type="RefSeq" id="WP_343994988.1">
    <property type="nucleotide sequence ID" value="NZ_BAAANB010000179.1"/>
</dbReference>
<dbReference type="EMBL" id="BAAANB010000179">
    <property type="protein sequence ID" value="GAA1504492.1"/>
    <property type="molecule type" value="Genomic_DNA"/>
</dbReference>
<evidence type="ECO:0000313" key="1">
    <source>
        <dbReference type="EMBL" id="GAA1504492.1"/>
    </source>
</evidence>
<sequence length="363" mass="38831">MDLPLRVAPEVRLRSSTSGLRAVLVEGPSATGVGARPTAAGDGKEGRGAAAQLVDLERRARTAQETDDVHALQSVEEALTSLHLQNHPLRRRPDSPAPTALPAKEREMLERKALRAAQPPISVFKRAARSKARALAETEADHFVRTLDVAHSLIAQHRVAVLDDQWHALADHERCAVIAELDAEFAAAESCCTCVDAGWDPDTSRSYVTVVARYPGPDLVAERGPGASANGRGMLRRRTPVERNALYLKAIASFALGTVRRVISVAVAVDDLHLLVVRTPEAATGLEPVYLGLLTREDVTLRPPLADPVPMLLAAAVRPLQFDGPADDLVALAPDPAVLAVVERCAEALEDHAIDSVLEGTSN</sequence>
<comment type="caution">
    <text evidence="1">The sequence shown here is derived from an EMBL/GenBank/DDBJ whole genome shotgun (WGS) entry which is preliminary data.</text>
</comment>
<organism evidence="1 2">
    <name type="scientific">Terrabacter terrae</name>
    <dbReference type="NCBI Taxonomy" id="318434"/>
    <lineage>
        <taxon>Bacteria</taxon>
        <taxon>Bacillati</taxon>
        <taxon>Actinomycetota</taxon>
        <taxon>Actinomycetes</taxon>
        <taxon>Micrococcales</taxon>
        <taxon>Intrasporangiaceae</taxon>
        <taxon>Terrabacter</taxon>
    </lineage>
</organism>
<proteinExistence type="predicted"/>
<keyword evidence="2" id="KW-1185">Reference proteome</keyword>
<evidence type="ECO:0000313" key="2">
    <source>
        <dbReference type="Proteomes" id="UP001501285"/>
    </source>
</evidence>